<keyword evidence="4" id="KW-1185">Reference proteome</keyword>
<dbReference type="PANTHER" id="PTHR12526">
    <property type="entry name" value="GLYCOSYLTRANSFERASE"/>
    <property type="match status" value="1"/>
</dbReference>
<dbReference type="EMBL" id="JYNY01000020">
    <property type="protein sequence ID" value="KJJ86032.1"/>
    <property type="molecule type" value="Genomic_DNA"/>
</dbReference>
<dbReference type="GO" id="GO:0016757">
    <property type="term" value="F:glycosyltransferase activity"/>
    <property type="evidence" value="ECO:0007669"/>
    <property type="project" value="InterPro"/>
</dbReference>
<dbReference type="CDD" id="cd03801">
    <property type="entry name" value="GT4_PimA-like"/>
    <property type="match status" value="1"/>
</dbReference>
<evidence type="ECO:0000259" key="1">
    <source>
        <dbReference type="Pfam" id="PF00534"/>
    </source>
</evidence>
<dbReference type="Gene3D" id="3.40.50.2000">
    <property type="entry name" value="Glycogen Phosphorylase B"/>
    <property type="match status" value="2"/>
</dbReference>
<reference evidence="3 4" key="1">
    <citation type="submission" date="2015-02" db="EMBL/GenBank/DDBJ databases">
        <title>Single-cell genomics of uncultivated deep-branching MTB reveals a conserved set of magnetosome genes.</title>
        <authorList>
            <person name="Kolinko S."/>
            <person name="Richter M."/>
            <person name="Glockner F.O."/>
            <person name="Brachmann A."/>
            <person name="Schuler D."/>
        </authorList>
    </citation>
    <scope>NUCLEOTIDE SEQUENCE [LARGE SCALE GENOMIC DNA]</scope>
    <source>
        <strain evidence="3">SKK-01</strain>
    </source>
</reference>
<dbReference type="Pfam" id="PF13439">
    <property type="entry name" value="Glyco_transf_4"/>
    <property type="match status" value="1"/>
</dbReference>
<proteinExistence type="predicted"/>
<keyword evidence="3" id="KW-0808">Transferase</keyword>
<dbReference type="SUPFAM" id="SSF53756">
    <property type="entry name" value="UDP-Glycosyltransferase/glycogen phosphorylase"/>
    <property type="match status" value="1"/>
</dbReference>
<feature type="domain" description="Glycosyltransferase subfamily 4-like N-terminal" evidence="2">
    <location>
        <begin position="12"/>
        <end position="167"/>
    </location>
</feature>
<dbReference type="Proteomes" id="UP000033428">
    <property type="component" value="Unassembled WGS sequence"/>
</dbReference>
<name>A0A0F0CRV6_9BACT</name>
<evidence type="ECO:0000259" key="2">
    <source>
        <dbReference type="Pfam" id="PF13439"/>
    </source>
</evidence>
<protein>
    <submittedName>
        <fullName evidence="3">Glycosyltransferase</fullName>
    </submittedName>
</protein>
<feature type="domain" description="Glycosyl transferase family 1" evidence="1">
    <location>
        <begin position="183"/>
        <end position="343"/>
    </location>
</feature>
<gene>
    <name evidence="3" type="ORF">OMAG_000099</name>
</gene>
<dbReference type="AlphaFoldDB" id="A0A0F0CRV6"/>
<dbReference type="PATRIC" id="fig|1609969.3.peg.115"/>
<accession>A0A0F0CRV6</accession>
<comment type="caution">
    <text evidence="3">The sequence shown here is derived from an EMBL/GenBank/DDBJ whole genome shotgun (WGS) entry which is preliminary data.</text>
</comment>
<organism evidence="3 4">
    <name type="scientific">Candidatus Omnitrophus magneticus</name>
    <dbReference type="NCBI Taxonomy" id="1609969"/>
    <lineage>
        <taxon>Bacteria</taxon>
        <taxon>Pseudomonadati</taxon>
        <taxon>Candidatus Omnitrophota</taxon>
        <taxon>Candidatus Omnitrophus</taxon>
    </lineage>
</organism>
<sequence length="373" mass="41615">MKVLLLTSHLEVGGIGIYTVDMAKYLKKYGIDVIVASSGGLLARRLDIAGIRHFYLDINGKNEFGFKMLRALPIVIKFIKEEGIDILHAQTRITQVLSSLSGFFTRKKVVTTCHGFFNHHRLSRKLYPAWGDSVIAISSGVTRHLINDLKVPRDRVNLVYNGVDIKRYGKKTKKECAYAVRDHKFDINKITIGSVGRFSIVKGHKFLIEAFALLYAERKDIQLLLIGKGEEEINLMKLARELLVDDKIIFSSGINAPLEDYISLIDIFVLPSISEGFGIALVEAMASLCACVASNTAGPSEIIVREESGIIVETKNSSALKDALLRVINDDKLRKYLAFNAQRRAVENFDIEETVKNTIKVYKNVLAVGGNKK</sequence>
<evidence type="ECO:0000313" key="4">
    <source>
        <dbReference type="Proteomes" id="UP000033428"/>
    </source>
</evidence>
<dbReference type="InterPro" id="IPR001296">
    <property type="entry name" value="Glyco_trans_1"/>
</dbReference>
<dbReference type="Pfam" id="PF00534">
    <property type="entry name" value="Glycos_transf_1"/>
    <property type="match status" value="1"/>
</dbReference>
<evidence type="ECO:0000313" key="3">
    <source>
        <dbReference type="EMBL" id="KJJ86032.1"/>
    </source>
</evidence>
<dbReference type="PANTHER" id="PTHR12526:SF627">
    <property type="entry name" value="D-RHAMNOSYLTRANSFERASE WBPZ"/>
    <property type="match status" value="1"/>
</dbReference>
<dbReference type="InterPro" id="IPR028098">
    <property type="entry name" value="Glyco_trans_4-like_N"/>
</dbReference>